<dbReference type="Proteomes" id="UP000306585">
    <property type="component" value="Unassembled WGS sequence"/>
</dbReference>
<dbReference type="Pfam" id="PF25800">
    <property type="entry name" value="FimV_N"/>
    <property type="match status" value="1"/>
</dbReference>
<dbReference type="AlphaFoldDB" id="A0A5R9GF26"/>
<sequence length="539" mass="58894">MKDKMGRYRQAGFLVTLLTVFCLLPLTAAALGFGAISLKSHLNEPLEAELSLMLGSAEAIDQVRVELANEMEYRQMGLYRNPELAKVQVARLEHSSHGAVVRLFTTAPVHSPILSIVLKVSKAGRGTYFRHYRLLFDAVETPVARSPLVVPLQDSAASVAAVDRNEGDEWARVSRYGPVQPGESLGRIATRLRKDDRFNNRQVMLALYDKNLQEFVSGDINNLKQGSWLNVPDGEVVRSYGDEASMLRLSLLLQHTTIAADKPAEAAAQPSTESVPEDQAPLHYSGRIALNGEQPGAKREVVVDQALSAIHDELMAGKLQMTDLGKSVAVLNASVAEIQGDIRSLKHDVAAIHARPQVVVNQTEMSWQVAFYLLLAAIAGGLLGFLVRRHTHSGQAETVAVTSPKNMAAAEPVKKTAPVMPVVHHPVTDKPADAVIQLMNKVEERLGRCDYEEASRLLDEVDARATGSLKAAALRAQIYHETGRSEACLALINHISESSDKDSWQRFCQLLPAHVWSACFGEEDSGDTEKADDEGRLSL</sequence>
<gene>
    <name evidence="3" type="ORF">FEF65_12475</name>
</gene>
<evidence type="ECO:0000256" key="1">
    <source>
        <dbReference type="SAM" id="Phobius"/>
    </source>
</evidence>
<keyword evidence="1" id="KW-0472">Membrane</keyword>
<keyword evidence="1" id="KW-1133">Transmembrane helix</keyword>
<dbReference type="EMBL" id="VBRY01000014">
    <property type="protein sequence ID" value="TLS65636.1"/>
    <property type="molecule type" value="Genomic_DNA"/>
</dbReference>
<evidence type="ECO:0000259" key="2">
    <source>
        <dbReference type="Pfam" id="PF25800"/>
    </source>
</evidence>
<dbReference type="InterPro" id="IPR020012">
    <property type="entry name" value="LysM_FimV"/>
</dbReference>
<keyword evidence="1" id="KW-0812">Transmembrane</keyword>
<organism evidence="3 4">
    <name type="scientific">Mariprofundus erugo</name>
    <dbReference type="NCBI Taxonomy" id="2528639"/>
    <lineage>
        <taxon>Bacteria</taxon>
        <taxon>Pseudomonadati</taxon>
        <taxon>Pseudomonadota</taxon>
        <taxon>Candidatius Mariprofundia</taxon>
        <taxon>Mariprofundales</taxon>
        <taxon>Mariprofundaceae</taxon>
        <taxon>Mariprofundus</taxon>
    </lineage>
</organism>
<comment type="caution">
    <text evidence="3">The sequence shown here is derived from an EMBL/GenBank/DDBJ whole genome shotgun (WGS) entry which is preliminary data.</text>
</comment>
<proteinExistence type="predicted"/>
<protein>
    <recommendedName>
        <fullName evidence="2">FimV N-terminal domain-containing protein</fullName>
    </recommendedName>
</protein>
<dbReference type="RefSeq" id="WP_138240151.1">
    <property type="nucleotide sequence ID" value="NZ_VBRY01000014.1"/>
</dbReference>
<accession>A0A5R9GF26</accession>
<evidence type="ECO:0000313" key="4">
    <source>
        <dbReference type="Proteomes" id="UP000306585"/>
    </source>
</evidence>
<keyword evidence="4" id="KW-1185">Reference proteome</keyword>
<reference evidence="3 4" key="1">
    <citation type="journal article" date="2019" name="Appl. Environ. Microbiol.">
        <title>Environmental Evidence and Genomic Insight of Iron-oxidizing Bacteria Preference Towards More Corrosion Resistant Stainless Steel at Higher Salinities.</title>
        <authorList>
            <person name="Garrison C.E."/>
            <person name="Price K.A."/>
            <person name="Field E.K."/>
        </authorList>
    </citation>
    <scope>NUCLEOTIDE SEQUENCE [LARGE SCALE GENOMIC DNA]</scope>
    <source>
        <strain evidence="3 4">P3</strain>
    </source>
</reference>
<dbReference type="NCBIfam" id="TIGR03505">
    <property type="entry name" value="FimV_core"/>
    <property type="match status" value="1"/>
</dbReference>
<name>A0A5R9GF26_9PROT</name>
<feature type="domain" description="FimV N-terminal" evidence="2">
    <location>
        <begin position="31"/>
        <end position="138"/>
    </location>
</feature>
<evidence type="ECO:0000313" key="3">
    <source>
        <dbReference type="EMBL" id="TLS65636.1"/>
    </source>
</evidence>
<dbReference type="InterPro" id="IPR057840">
    <property type="entry name" value="FimV_N"/>
</dbReference>
<feature type="transmembrane region" description="Helical" evidence="1">
    <location>
        <begin position="365"/>
        <end position="387"/>
    </location>
</feature>